<dbReference type="SUPFAM" id="SSF88713">
    <property type="entry name" value="Glycoside hydrolase/deacetylase"/>
    <property type="match status" value="1"/>
</dbReference>
<name>A0ABW1W3L3_9GAMM</name>
<dbReference type="InterPro" id="IPR006837">
    <property type="entry name" value="Divergent_DAC"/>
</dbReference>
<sequence>MLICQSALAGKLAIVIDDFGYRPKEENQVLQLPAPLSVAVLPDATHARQMAIKAHQTGHEVLIHLPMAPLSKQPLEKNTLTPDMSSDQIARIIQLAVQHVPYAVGLNNHMGSKMTSSLPGMIKVMQVLNHYNFYFLDSMTIGNSQSIPASKGTHVRVLKRNVFLDDTQNDADIRKQFLRAIALARRNGSAIAIGHPHPATVRVLQQMLANLPADITLVRPSQLLNERPLSSQGNAAMTQNTHSGTKKHVPAVSDLTQQCRTTQKLTPPPPSQGVSIIYNSVKNSQFIRDLRTLF</sequence>
<dbReference type="InterPro" id="IPR011330">
    <property type="entry name" value="Glyco_hydro/deAcase_b/a-brl"/>
</dbReference>
<dbReference type="CDD" id="cd10936">
    <property type="entry name" value="CE4_DAC2"/>
    <property type="match status" value="1"/>
</dbReference>
<dbReference type="PANTHER" id="PTHR30105:SF2">
    <property type="entry name" value="DIVERGENT POLYSACCHARIDE DEACETYLASE SUPERFAMILY"/>
    <property type="match status" value="1"/>
</dbReference>
<evidence type="ECO:0000313" key="2">
    <source>
        <dbReference type="Proteomes" id="UP001596230"/>
    </source>
</evidence>
<protein>
    <submittedName>
        <fullName evidence="1">Divergent polysaccharide deacetylase family protein</fullName>
    </submittedName>
</protein>
<dbReference type="RefSeq" id="WP_385955094.1">
    <property type="nucleotide sequence ID" value="NZ_JBHSUB010000023.1"/>
</dbReference>
<reference evidence="2" key="1">
    <citation type="journal article" date="2019" name="Int. J. Syst. Evol. Microbiol.">
        <title>The Global Catalogue of Microorganisms (GCM) 10K type strain sequencing project: providing services to taxonomists for standard genome sequencing and annotation.</title>
        <authorList>
            <consortium name="The Broad Institute Genomics Platform"/>
            <consortium name="The Broad Institute Genome Sequencing Center for Infectious Disease"/>
            <person name="Wu L."/>
            <person name="Ma J."/>
        </authorList>
    </citation>
    <scope>NUCLEOTIDE SEQUENCE [LARGE SCALE GENOMIC DNA]</scope>
    <source>
        <strain evidence="2">CGMCC 1.18518</strain>
    </source>
</reference>
<dbReference type="Gene3D" id="3.20.20.370">
    <property type="entry name" value="Glycoside hydrolase/deacetylase"/>
    <property type="match status" value="1"/>
</dbReference>
<dbReference type="PANTHER" id="PTHR30105">
    <property type="entry name" value="UNCHARACTERIZED YIBQ-RELATED"/>
    <property type="match status" value="1"/>
</dbReference>
<comment type="caution">
    <text evidence="1">The sequence shown here is derived from an EMBL/GenBank/DDBJ whole genome shotgun (WGS) entry which is preliminary data.</text>
</comment>
<dbReference type="Proteomes" id="UP001596230">
    <property type="component" value="Unassembled WGS sequence"/>
</dbReference>
<gene>
    <name evidence="1" type="ORF">ACFP9W_16610</name>
</gene>
<accession>A0ABW1W3L3</accession>
<proteinExistence type="predicted"/>
<dbReference type="EMBL" id="JBHSUB010000023">
    <property type="protein sequence ID" value="MFC6379674.1"/>
    <property type="molecule type" value="Genomic_DNA"/>
</dbReference>
<dbReference type="Pfam" id="PF04748">
    <property type="entry name" value="Polysacc_deac_2"/>
    <property type="match status" value="1"/>
</dbReference>
<evidence type="ECO:0000313" key="1">
    <source>
        <dbReference type="EMBL" id="MFC6379674.1"/>
    </source>
</evidence>
<keyword evidence="2" id="KW-1185">Reference proteome</keyword>
<organism evidence="1 2">
    <name type="scientific">Tatumella terrea</name>
    <dbReference type="NCBI Taxonomy" id="419007"/>
    <lineage>
        <taxon>Bacteria</taxon>
        <taxon>Pseudomonadati</taxon>
        <taxon>Pseudomonadota</taxon>
        <taxon>Gammaproteobacteria</taxon>
        <taxon>Enterobacterales</taxon>
        <taxon>Erwiniaceae</taxon>
        <taxon>Tatumella</taxon>
    </lineage>
</organism>